<dbReference type="GO" id="GO:0008168">
    <property type="term" value="F:methyltransferase activity"/>
    <property type="evidence" value="ECO:0007669"/>
    <property type="project" value="UniProtKB-KW"/>
</dbReference>
<keyword evidence="1" id="KW-0489">Methyltransferase</keyword>
<sequence>MPTRFQFQTYFTYWLDAVNKHSLHSPFFFDFYTRVVAPTPRPPRLPALESIRDTLLQDTTRLTIQDLGAGPQYGQTTSRTVQSIARTSISPERFAHLYHRIVRHFGYTHVVELGTSLGLNTLYLATAGAQVTTLEGAPEVAGVARNVFAQQPAARIRLIEGDITHTLPSYLASSGKVDLAFVDANHRYEPTLRYFQQLLQKVHAQSMLIFDDIHYTPGMQQAWEEMRKHPLVYASADLYRCGILFFDPSLNKQHVVLQY</sequence>
<dbReference type="InterPro" id="IPR029063">
    <property type="entry name" value="SAM-dependent_MTases_sf"/>
</dbReference>
<comment type="caution">
    <text evidence="1">The sequence shown here is derived from an EMBL/GenBank/DDBJ whole genome shotgun (WGS) entry which is preliminary data.</text>
</comment>
<protein>
    <submittedName>
        <fullName evidence="1">Class I SAM-dependent methyltransferase</fullName>
        <ecNumber evidence="1">2.1.1.-</ecNumber>
    </submittedName>
</protein>
<name>A0AAP2D857_9BACT</name>
<dbReference type="AlphaFoldDB" id="A0AAP2D857"/>
<organism evidence="1 2">
    <name type="scientific">Dawidia soli</name>
    <dbReference type="NCBI Taxonomy" id="2782352"/>
    <lineage>
        <taxon>Bacteria</taxon>
        <taxon>Pseudomonadati</taxon>
        <taxon>Bacteroidota</taxon>
        <taxon>Cytophagia</taxon>
        <taxon>Cytophagales</taxon>
        <taxon>Chryseotaleaceae</taxon>
        <taxon>Dawidia</taxon>
    </lineage>
</organism>
<evidence type="ECO:0000313" key="1">
    <source>
        <dbReference type="EMBL" id="MBT1686366.1"/>
    </source>
</evidence>
<dbReference type="PANTHER" id="PTHR43167">
    <property type="entry name" value="PUTATIVE (AFU_ORTHOLOGUE AFUA_6G01830)-RELATED"/>
    <property type="match status" value="1"/>
</dbReference>
<dbReference type="EC" id="2.1.1.-" evidence="1"/>
<keyword evidence="1" id="KW-0808">Transferase</keyword>
<proteinExistence type="predicted"/>
<evidence type="ECO:0000313" key="2">
    <source>
        <dbReference type="Proteomes" id="UP001319180"/>
    </source>
</evidence>
<keyword evidence="2" id="KW-1185">Reference proteome</keyword>
<dbReference type="CDD" id="cd02440">
    <property type="entry name" value="AdoMet_MTases"/>
    <property type="match status" value="1"/>
</dbReference>
<dbReference type="Pfam" id="PF13578">
    <property type="entry name" value="Methyltransf_24"/>
    <property type="match status" value="1"/>
</dbReference>
<reference evidence="1 2" key="1">
    <citation type="submission" date="2021-05" db="EMBL/GenBank/DDBJ databases">
        <title>A Polyphasic approach of four new species of the genus Ohtaekwangia: Ohtaekwangia histidinii sp. nov., Ohtaekwangia cretensis sp. nov., Ohtaekwangia indiensis sp. nov., Ohtaekwangia reichenbachii sp. nov. from diverse environment.</title>
        <authorList>
            <person name="Octaviana S."/>
        </authorList>
    </citation>
    <scope>NUCLEOTIDE SEQUENCE [LARGE SCALE GENOMIC DNA]</scope>
    <source>
        <strain evidence="1 2">PWU37</strain>
    </source>
</reference>
<dbReference type="RefSeq" id="WP_254089605.1">
    <property type="nucleotide sequence ID" value="NZ_JAHESC010000008.1"/>
</dbReference>
<dbReference type="SUPFAM" id="SSF53335">
    <property type="entry name" value="S-adenosyl-L-methionine-dependent methyltransferases"/>
    <property type="match status" value="1"/>
</dbReference>
<gene>
    <name evidence="1" type="ORF">KK078_07360</name>
</gene>
<dbReference type="EMBL" id="JAHESC010000008">
    <property type="protein sequence ID" value="MBT1686366.1"/>
    <property type="molecule type" value="Genomic_DNA"/>
</dbReference>
<dbReference type="Gene3D" id="3.40.50.150">
    <property type="entry name" value="Vaccinia Virus protein VP39"/>
    <property type="match status" value="1"/>
</dbReference>
<dbReference type="Proteomes" id="UP001319180">
    <property type="component" value="Unassembled WGS sequence"/>
</dbReference>
<accession>A0AAP2D857</accession>
<dbReference type="GO" id="GO:0032259">
    <property type="term" value="P:methylation"/>
    <property type="evidence" value="ECO:0007669"/>
    <property type="project" value="UniProtKB-KW"/>
</dbReference>
<dbReference type="PANTHER" id="PTHR43167:SF1">
    <property type="entry name" value="PUTATIVE (AFU_ORTHOLOGUE AFUA_6G01830)-RELATED"/>
    <property type="match status" value="1"/>
</dbReference>